<feature type="domain" description="MOSC" evidence="1">
    <location>
        <begin position="181"/>
        <end position="348"/>
    </location>
</feature>
<dbReference type="InterPro" id="IPR005303">
    <property type="entry name" value="MOCOS_middle"/>
</dbReference>
<evidence type="ECO:0000313" key="2">
    <source>
        <dbReference type="EMBL" id="KAJ3225871.1"/>
    </source>
</evidence>
<protein>
    <recommendedName>
        <fullName evidence="1">MOSC domain-containing protein</fullName>
    </recommendedName>
</protein>
<evidence type="ECO:0000259" key="1">
    <source>
        <dbReference type="PROSITE" id="PS51340"/>
    </source>
</evidence>
<dbReference type="PANTHER" id="PTHR14237">
    <property type="entry name" value="MOLYBDOPTERIN COFACTOR SULFURASE MOSC"/>
    <property type="match status" value="1"/>
</dbReference>
<accession>A0AAD5U658</accession>
<dbReference type="Pfam" id="PF03476">
    <property type="entry name" value="MOSC_N"/>
    <property type="match status" value="1"/>
</dbReference>
<name>A0AAD5U658_9FUNG</name>
<dbReference type="GO" id="GO:0003824">
    <property type="term" value="F:catalytic activity"/>
    <property type="evidence" value="ECO:0007669"/>
    <property type="project" value="InterPro"/>
</dbReference>
<dbReference type="SUPFAM" id="SSF141673">
    <property type="entry name" value="MOSC N-terminal domain-like"/>
    <property type="match status" value="1"/>
</dbReference>
<dbReference type="AlphaFoldDB" id="A0AAD5U658"/>
<keyword evidence="3" id="KW-1185">Reference proteome</keyword>
<dbReference type="Proteomes" id="UP001211065">
    <property type="component" value="Unassembled WGS sequence"/>
</dbReference>
<dbReference type="InterPro" id="IPR005302">
    <property type="entry name" value="MoCF_Sase_C"/>
</dbReference>
<dbReference type="GO" id="GO:0030170">
    <property type="term" value="F:pyridoxal phosphate binding"/>
    <property type="evidence" value="ECO:0007669"/>
    <property type="project" value="InterPro"/>
</dbReference>
<dbReference type="PANTHER" id="PTHR14237:SF19">
    <property type="entry name" value="MITOCHONDRIAL AMIDOXIME REDUCING COMPONENT 1"/>
    <property type="match status" value="1"/>
</dbReference>
<dbReference type="PROSITE" id="PS51340">
    <property type="entry name" value="MOSC"/>
    <property type="match status" value="1"/>
</dbReference>
<comment type="caution">
    <text evidence="2">The sequence shown here is derived from an EMBL/GenBank/DDBJ whole genome shotgun (WGS) entry which is preliminary data.</text>
</comment>
<evidence type="ECO:0000313" key="3">
    <source>
        <dbReference type="Proteomes" id="UP001211065"/>
    </source>
</evidence>
<gene>
    <name evidence="2" type="ORF">HK099_006074</name>
</gene>
<sequence>MLSLIILYELLFNKATPEAAEVSDLLIYPIKSCGSVSNYNWPVNRYGFELDRFWVLAKNGSKISQRECPQMAKITIKLQVYVNNTASSLTTFTAEKSSSLKYLKVDENIYFRGGNLVCSAPGMKTDLIIRFGNFKSNQNPKSTKIDVFGSIIDGIDEGDEASQWFSEYLQLSDVRLFVKADTVRSLPKKHTPKYGFNYQPQTAFADGFPVLLVSETSLADLNLKLKSSEKITSKNKEISVLNFRPNIVLKEIDKFSLSPFIEETWGVISIGKSNVAHKFFVASRCTRCEIPCNDLETGVIGKEPTYTMMKDGYRRSDPGKKFQCCFGMNLIPATTNFSLTIGDSLNVLSTMYHDGKIGAWQPVKLTAV</sequence>
<dbReference type="EMBL" id="JADGJW010000050">
    <property type="protein sequence ID" value="KAJ3225871.1"/>
    <property type="molecule type" value="Genomic_DNA"/>
</dbReference>
<dbReference type="Pfam" id="PF03473">
    <property type="entry name" value="MOSC"/>
    <property type="match status" value="1"/>
</dbReference>
<proteinExistence type="predicted"/>
<reference evidence="2" key="1">
    <citation type="submission" date="2020-05" db="EMBL/GenBank/DDBJ databases">
        <title>Phylogenomic resolution of chytrid fungi.</title>
        <authorList>
            <person name="Stajich J.E."/>
            <person name="Amses K."/>
            <person name="Simmons R."/>
            <person name="Seto K."/>
            <person name="Myers J."/>
            <person name="Bonds A."/>
            <person name="Quandt C.A."/>
            <person name="Barry K."/>
            <person name="Liu P."/>
            <person name="Grigoriev I."/>
            <person name="Longcore J.E."/>
            <person name="James T.Y."/>
        </authorList>
    </citation>
    <scope>NUCLEOTIDE SEQUENCE</scope>
    <source>
        <strain evidence="2">JEL0476</strain>
    </source>
</reference>
<organism evidence="2 3">
    <name type="scientific">Clydaea vesicula</name>
    <dbReference type="NCBI Taxonomy" id="447962"/>
    <lineage>
        <taxon>Eukaryota</taxon>
        <taxon>Fungi</taxon>
        <taxon>Fungi incertae sedis</taxon>
        <taxon>Chytridiomycota</taxon>
        <taxon>Chytridiomycota incertae sedis</taxon>
        <taxon>Chytridiomycetes</taxon>
        <taxon>Lobulomycetales</taxon>
        <taxon>Lobulomycetaceae</taxon>
        <taxon>Clydaea</taxon>
    </lineage>
</organism>
<dbReference type="GO" id="GO:0030151">
    <property type="term" value="F:molybdenum ion binding"/>
    <property type="evidence" value="ECO:0007669"/>
    <property type="project" value="InterPro"/>
</dbReference>